<keyword evidence="4 7" id="KW-0812">Transmembrane</keyword>
<evidence type="ECO:0000256" key="6">
    <source>
        <dbReference type="ARBA" id="ARBA00023136"/>
    </source>
</evidence>
<organism evidence="9 10">
    <name type="scientific">Eisenbergiella massiliensis</name>
    <dbReference type="NCBI Taxonomy" id="1720294"/>
    <lineage>
        <taxon>Bacteria</taxon>
        <taxon>Bacillati</taxon>
        <taxon>Bacillota</taxon>
        <taxon>Clostridia</taxon>
        <taxon>Lachnospirales</taxon>
        <taxon>Lachnospiraceae</taxon>
        <taxon>Eisenbergiella</taxon>
    </lineage>
</organism>
<evidence type="ECO:0000313" key="10">
    <source>
        <dbReference type="Proteomes" id="UP000260812"/>
    </source>
</evidence>
<evidence type="ECO:0000256" key="3">
    <source>
        <dbReference type="ARBA" id="ARBA00022475"/>
    </source>
</evidence>
<dbReference type="PANTHER" id="PTHR43744">
    <property type="entry name" value="ABC TRANSPORTER PERMEASE PROTEIN MG189-RELATED-RELATED"/>
    <property type="match status" value="1"/>
</dbReference>
<dbReference type="Gene3D" id="1.10.3720.10">
    <property type="entry name" value="MetI-like"/>
    <property type="match status" value="1"/>
</dbReference>
<evidence type="ECO:0000256" key="7">
    <source>
        <dbReference type="RuleBase" id="RU363032"/>
    </source>
</evidence>
<evidence type="ECO:0000256" key="4">
    <source>
        <dbReference type="ARBA" id="ARBA00022692"/>
    </source>
</evidence>
<keyword evidence="2 7" id="KW-0813">Transport</keyword>
<dbReference type="GO" id="GO:0055085">
    <property type="term" value="P:transmembrane transport"/>
    <property type="evidence" value="ECO:0007669"/>
    <property type="project" value="InterPro"/>
</dbReference>
<dbReference type="RefSeq" id="WP_117545858.1">
    <property type="nucleotide sequence ID" value="NZ_JBKUNB010000017.1"/>
</dbReference>
<dbReference type="PANTHER" id="PTHR43744:SF9">
    <property type="entry name" value="POLYGALACTURONAN_RHAMNOGALACTURONAN TRANSPORT SYSTEM PERMEASE PROTEIN YTCP"/>
    <property type="match status" value="1"/>
</dbReference>
<feature type="transmembrane region" description="Helical" evidence="7">
    <location>
        <begin position="183"/>
        <end position="206"/>
    </location>
</feature>
<keyword evidence="6 7" id="KW-0472">Membrane</keyword>
<dbReference type="Pfam" id="PF00528">
    <property type="entry name" value="BPD_transp_1"/>
    <property type="match status" value="1"/>
</dbReference>
<dbReference type="Proteomes" id="UP000260812">
    <property type="component" value="Unassembled WGS sequence"/>
</dbReference>
<gene>
    <name evidence="9" type="ORF">DXC51_27550</name>
</gene>
<feature type="transmembrane region" description="Helical" evidence="7">
    <location>
        <begin position="75"/>
        <end position="98"/>
    </location>
</feature>
<reference evidence="9" key="1">
    <citation type="submission" date="2018-08" db="EMBL/GenBank/DDBJ databases">
        <title>A genome reference for cultivated species of the human gut microbiota.</title>
        <authorList>
            <person name="Zou Y."/>
            <person name="Xue W."/>
            <person name="Luo G."/>
        </authorList>
    </citation>
    <scope>NUCLEOTIDE SEQUENCE [LARGE SCALE GENOMIC DNA]</scope>
    <source>
        <strain evidence="9">TF05-5AC</strain>
    </source>
</reference>
<keyword evidence="3" id="KW-1003">Cell membrane</keyword>
<name>A0A3E3HVL3_9FIRM</name>
<dbReference type="GO" id="GO:0005886">
    <property type="term" value="C:plasma membrane"/>
    <property type="evidence" value="ECO:0007669"/>
    <property type="project" value="UniProtKB-SubCell"/>
</dbReference>
<dbReference type="InterPro" id="IPR035906">
    <property type="entry name" value="MetI-like_sf"/>
</dbReference>
<dbReference type="CDD" id="cd06261">
    <property type="entry name" value="TM_PBP2"/>
    <property type="match status" value="1"/>
</dbReference>
<comment type="similarity">
    <text evidence="7">Belongs to the binding-protein-dependent transport system permease family.</text>
</comment>
<evidence type="ECO:0000256" key="1">
    <source>
        <dbReference type="ARBA" id="ARBA00004651"/>
    </source>
</evidence>
<dbReference type="GeneID" id="97990505"/>
<comment type="caution">
    <text evidence="9">The sequence shown here is derived from an EMBL/GenBank/DDBJ whole genome shotgun (WGS) entry which is preliminary data.</text>
</comment>
<feature type="transmembrane region" description="Helical" evidence="7">
    <location>
        <begin position="12"/>
        <end position="35"/>
    </location>
</feature>
<feature type="domain" description="ABC transmembrane type-1" evidence="8">
    <location>
        <begin position="75"/>
        <end position="282"/>
    </location>
</feature>
<feature type="transmembrane region" description="Helical" evidence="7">
    <location>
        <begin position="110"/>
        <end position="129"/>
    </location>
</feature>
<comment type="subcellular location">
    <subcellularLocation>
        <location evidence="1 7">Cell membrane</location>
        <topology evidence="1 7">Multi-pass membrane protein</topology>
    </subcellularLocation>
</comment>
<dbReference type="AlphaFoldDB" id="A0A3E3HVL3"/>
<evidence type="ECO:0000256" key="2">
    <source>
        <dbReference type="ARBA" id="ARBA00022448"/>
    </source>
</evidence>
<evidence type="ECO:0000313" key="9">
    <source>
        <dbReference type="EMBL" id="RGE55832.1"/>
    </source>
</evidence>
<proteinExistence type="inferred from homology"/>
<dbReference type="InterPro" id="IPR000515">
    <property type="entry name" value="MetI-like"/>
</dbReference>
<dbReference type="PROSITE" id="PS50928">
    <property type="entry name" value="ABC_TM1"/>
    <property type="match status" value="1"/>
</dbReference>
<feature type="transmembrane region" description="Helical" evidence="7">
    <location>
        <begin position="141"/>
        <end position="162"/>
    </location>
</feature>
<accession>A0A3E3HVL3</accession>
<feature type="transmembrane region" description="Helical" evidence="7">
    <location>
        <begin position="262"/>
        <end position="281"/>
    </location>
</feature>
<keyword evidence="5 7" id="KW-1133">Transmembrane helix</keyword>
<keyword evidence="10" id="KW-1185">Reference proteome</keyword>
<dbReference type="EMBL" id="QVLV01000036">
    <property type="protein sequence ID" value="RGE55832.1"/>
    <property type="molecule type" value="Genomic_DNA"/>
</dbReference>
<evidence type="ECO:0000259" key="8">
    <source>
        <dbReference type="PROSITE" id="PS50928"/>
    </source>
</evidence>
<protein>
    <submittedName>
        <fullName evidence="9">Carbohydrate ABC transporter permease</fullName>
    </submittedName>
</protein>
<dbReference type="SUPFAM" id="SSF161098">
    <property type="entry name" value="MetI-like"/>
    <property type="match status" value="1"/>
</dbReference>
<evidence type="ECO:0000256" key="5">
    <source>
        <dbReference type="ARBA" id="ARBA00022989"/>
    </source>
</evidence>
<sequence length="297" mass="33724">MYRRNNLGDKIFMGVVWLILTSFAFICLYPFYIVIINSFSNPDAVLGDMALVLPREPTLINYVEVITRNNIFKPFFVSVARTVIGTILSVTGCSMLAYGLTKKELPFRKLMYRILVFSMYISAGAIPVYVTFTKYGFRNNFLVYVIPGMISVYNMILVKVFIEQLPAEVEESAMIDGANYYQIFFRIILPVITPITATIATFTAVAQWNSWVDNLWYCSDKNLETLQLMLLNFVQSQSMNLSEAARLSGDALKEKLRVNPTSIRMAVTVITITPIMLVYPFTQRFFVKGIMIGAVKG</sequence>